<organism evidence="1">
    <name type="scientific">Physcomitrium patens</name>
    <name type="common">Spreading-leaved earth moss</name>
    <name type="synonym">Physcomitrella patens</name>
    <dbReference type="NCBI Taxonomy" id="3218"/>
    <lineage>
        <taxon>Eukaryota</taxon>
        <taxon>Viridiplantae</taxon>
        <taxon>Streptophyta</taxon>
        <taxon>Embryophyta</taxon>
        <taxon>Bryophyta</taxon>
        <taxon>Bryophytina</taxon>
        <taxon>Bryopsida</taxon>
        <taxon>Funariidae</taxon>
        <taxon>Funariales</taxon>
        <taxon>Funariaceae</taxon>
        <taxon>Physcomitrium</taxon>
    </lineage>
</organism>
<dbReference type="Gramene" id="Pp3c1_31600V3.2">
    <property type="protein sequence ID" value="PAC:32969647.CDS.1"/>
    <property type="gene ID" value="Pp3c1_31600"/>
</dbReference>
<protein>
    <submittedName>
        <fullName evidence="1 2">Uncharacterized protein</fullName>
    </submittedName>
</protein>
<accession>A0A2K1LAG0</accession>
<dbReference type="AlphaFoldDB" id="A0A2K1LAG0"/>
<reference evidence="2" key="3">
    <citation type="submission" date="2020-12" db="UniProtKB">
        <authorList>
            <consortium name="EnsemblPlants"/>
        </authorList>
    </citation>
    <scope>IDENTIFICATION</scope>
</reference>
<dbReference type="EMBL" id="ABEU02000001">
    <property type="protein sequence ID" value="PNR63020.1"/>
    <property type="molecule type" value="Genomic_DNA"/>
</dbReference>
<reference evidence="1 3" key="1">
    <citation type="journal article" date="2008" name="Science">
        <title>The Physcomitrella genome reveals evolutionary insights into the conquest of land by plants.</title>
        <authorList>
            <person name="Rensing S."/>
            <person name="Lang D."/>
            <person name="Zimmer A."/>
            <person name="Terry A."/>
            <person name="Salamov A."/>
            <person name="Shapiro H."/>
            <person name="Nishiyama T."/>
            <person name="Perroud P.-F."/>
            <person name="Lindquist E."/>
            <person name="Kamisugi Y."/>
            <person name="Tanahashi T."/>
            <person name="Sakakibara K."/>
            <person name="Fujita T."/>
            <person name="Oishi K."/>
            <person name="Shin-I T."/>
            <person name="Kuroki Y."/>
            <person name="Toyoda A."/>
            <person name="Suzuki Y."/>
            <person name="Hashimoto A."/>
            <person name="Yamaguchi K."/>
            <person name="Sugano A."/>
            <person name="Kohara Y."/>
            <person name="Fujiyama A."/>
            <person name="Anterola A."/>
            <person name="Aoki S."/>
            <person name="Ashton N."/>
            <person name="Barbazuk W.B."/>
            <person name="Barker E."/>
            <person name="Bennetzen J."/>
            <person name="Bezanilla M."/>
            <person name="Blankenship R."/>
            <person name="Cho S.H."/>
            <person name="Dutcher S."/>
            <person name="Estelle M."/>
            <person name="Fawcett J.A."/>
            <person name="Gundlach H."/>
            <person name="Hanada K."/>
            <person name="Heyl A."/>
            <person name="Hicks K.A."/>
            <person name="Hugh J."/>
            <person name="Lohr M."/>
            <person name="Mayer K."/>
            <person name="Melkozernov A."/>
            <person name="Murata T."/>
            <person name="Nelson D."/>
            <person name="Pils B."/>
            <person name="Prigge M."/>
            <person name="Reiss B."/>
            <person name="Renner T."/>
            <person name="Rombauts S."/>
            <person name="Rushton P."/>
            <person name="Sanderfoot A."/>
            <person name="Schween G."/>
            <person name="Shiu S.-H."/>
            <person name="Stueber K."/>
            <person name="Theodoulou F.L."/>
            <person name="Tu H."/>
            <person name="Van de Peer Y."/>
            <person name="Verrier P.J."/>
            <person name="Waters E."/>
            <person name="Wood A."/>
            <person name="Yang L."/>
            <person name="Cove D."/>
            <person name="Cuming A."/>
            <person name="Hasebe M."/>
            <person name="Lucas S."/>
            <person name="Mishler D.B."/>
            <person name="Reski R."/>
            <person name="Grigoriev I."/>
            <person name="Quatrano R.S."/>
            <person name="Boore J.L."/>
        </authorList>
    </citation>
    <scope>NUCLEOTIDE SEQUENCE [LARGE SCALE GENOMIC DNA]</scope>
    <source>
        <strain evidence="2 3">cv. Gransden 2004</strain>
    </source>
</reference>
<dbReference type="Gramene" id="Pp3c1_31600V3.1">
    <property type="protein sequence ID" value="PAC:32969646.CDS.1"/>
    <property type="gene ID" value="Pp3c1_31600"/>
</dbReference>
<name>A0A2K1LAG0_PHYPA</name>
<dbReference type="EnsemblPlants" id="Pp3c1_31600V3.2">
    <property type="protein sequence ID" value="PAC:32969647.CDS.1"/>
    <property type="gene ID" value="Pp3c1_31600"/>
</dbReference>
<sequence length="91" mass="10308">MPNMHINGEKKRKEIERGNLVQEDGVCLGPTPKRSVRAGRVLMERKSDGALRADPHPRKIRRVTVAERWVVVVDHLDRTSRSVLAQLSSLC</sequence>
<evidence type="ECO:0000313" key="3">
    <source>
        <dbReference type="Proteomes" id="UP000006727"/>
    </source>
</evidence>
<proteinExistence type="predicted"/>
<gene>
    <name evidence="1" type="ORF">PHYPA_001445</name>
</gene>
<evidence type="ECO:0000313" key="1">
    <source>
        <dbReference type="EMBL" id="PNR63020.1"/>
    </source>
</evidence>
<reference evidence="1 3" key="2">
    <citation type="journal article" date="2018" name="Plant J.">
        <title>The Physcomitrella patens chromosome-scale assembly reveals moss genome structure and evolution.</title>
        <authorList>
            <person name="Lang D."/>
            <person name="Ullrich K.K."/>
            <person name="Murat F."/>
            <person name="Fuchs J."/>
            <person name="Jenkins J."/>
            <person name="Haas F.B."/>
            <person name="Piednoel M."/>
            <person name="Gundlach H."/>
            <person name="Van Bel M."/>
            <person name="Meyberg R."/>
            <person name="Vives C."/>
            <person name="Morata J."/>
            <person name="Symeonidi A."/>
            <person name="Hiss M."/>
            <person name="Muchero W."/>
            <person name="Kamisugi Y."/>
            <person name="Saleh O."/>
            <person name="Blanc G."/>
            <person name="Decker E.L."/>
            <person name="van Gessel N."/>
            <person name="Grimwood J."/>
            <person name="Hayes R.D."/>
            <person name="Graham S.W."/>
            <person name="Gunter L.E."/>
            <person name="McDaniel S.F."/>
            <person name="Hoernstein S.N.W."/>
            <person name="Larsson A."/>
            <person name="Li F.W."/>
            <person name="Perroud P.F."/>
            <person name="Phillips J."/>
            <person name="Ranjan P."/>
            <person name="Rokshar D.S."/>
            <person name="Rothfels C.J."/>
            <person name="Schneider L."/>
            <person name="Shu S."/>
            <person name="Stevenson D.W."/>
            <person name="Thummler F."/>
            <person name="Tillich M."/>
            <person name="Villarreal Aguilar J.C."/>
            <person name="Widiez T."/>
            <person name="Wong G.K."/>
            <person name="Wymore A."/>
            <person name="Zhang Y."/>
            <person name="Zimmer A.D."/>
            <person name="Quatrano R.S."/>
            <person name="Mayer K.F.X."/>
            <person name="Goodstein D."/>
            <person name="Casacuberta J.M."/>
            <person name="Vandepoele K."/>
            <person name="Reski R."/>
            <person name="Cuming A.C."/>
            <person name="Tuskan G.A."/>
            <person name="Maumus F."/>
            <person name="Salse J."/>
            <person name="Schmutz J."/>
            <person name="Rensing S.A."/>
        </authorList>
    </citation>
    <scope>NUCLEOTIDE SEQUENCE [LARGE SCALE GENOMIC DNA]</scope>
    <source>
        <strain evidence="2 3">cv. Gransden 2004</strain>
    </source>
</reference>
<dbReference type="Proteomes" id="UP000006727">
    <property type="component" value="Chromosome 1"/>
</dbReference>
<keyword evidence="3" id="KW-1185">Reference proteome</keyword>
<dbReference type="EnsemblPlants" id="Pp3c1_31600V3.1">
    <property type="protein sequence ID" value="PAC:32969646.CDS.1"/>
    <property type="gene ID" value="Pp3c1_31600"/>
</dbReference>
<dbReference type="InParanoid" id="A0A2K1LAG0"/>
<evidence type="ECO:0000313" key="2">
    <source>
        <dbReference type="EnsemblPlants" id="PAC:32969646.CDS.1"/>
    </source>
</evidence>